<evidence type="ECO:0000313" key="4">
    <source>
        <dbReference type="EMBL" id="MBM7591607.1"/>
    </source>
</evidence>
<dbReference type="Pfam" id="PF10633">
    <property type="entry name" value="NPCBM_assoc"/>
    <property type="match status" value="1"/>
</dbReference>
<dbReference type="InterPro" id="IPR013783">
    <property type="entry name" value="Ig-like_fold"/>
</dbReference>
<evidence type="ECO:0000256" key="1">
    <source>
        <dbReference type="SAM" id="Phobius"/>
    </source>
</evidence>
<proteinExistence type="predicted"/>
<keyword evidence="1" id="KW-0472">Membrane</keyword>
<feature type="transmembrane region" description="Helical" evidence="1">
    <location>
        <begin position="357"/>
        <end position="377"/>
    </location>
</feature>
<evidence type="ECO:0000256" key="2">
    <source>
        <dbReference type="SAM" id="SignalP"/>
    </source>
</evidence>
<dbReference type="EMBL" id="JAFBEB010000013">
    <property type="protein sequence ID" value="MBM7591607.1"/>
    <property type="molecule type" value="Genomic_DNA"/>
</dbReference>
<dbReference type="InterPro" id="IPR018905">
    <property type="entry name" value="A-galactase_NEW3"/>
</dbReference>
<keyword evidence="2" id="KW-0732">Signal</keyword>
<sequence length="383" mass="40966">MKRIWNKAPLFLILMLALVAAAATHTYAAQSFSLYTPYPSITVTPGESINFSVDVLNNSSDIAESDLQVTGLPANWEAELSADGWSVQQIAVKPNSSQTLTMQVDVPLQVDKGTYHFQLVAGGRASLPLSVTVSEQGTYKTELTSDQPNMEGHAGSTFNYQTTLRNRTAEKQLYALTAEAPQGWDVQFKVDGKAVSSANVDANGTRDISIDITPPEKVKSGSYKIPIKAATNSTTASTELEAVITGSYDLEVTTPSGLLSTDVTAGDEKKLQLSINNTGTADLHDISLSSSAPANWEVTFEPSKITKLEAGKSAEVTATLKADNKAIAGDYVVNVSASAPEASSEAQFRIAVQTSVLWGWLGVLIIVAVIAGVYYLFRTYGRR</sequence>
<reference evidence="4" key="1">
    <citation type="submission" date="2021-01" db="EMBL/GenBank/DDBJ databases">
        <title>Genomic Encyclopedia of Type Strains, Phase IV (KMG-IV): sequencing the most valuable type-strain genomes for metagenomic binning, comparative biology and taxonomic classification.</title>
        <authorList>
            <person name="Goeker M."/>
        </authorList>
    </citation>
    <scope>NUCLEOTIDE SEQUENCE</scope>
    <source>
        <strain evidence="4">DSM 25523</strain>
    </source>
</reference>
<keyword evidence="1" id="KW-0812">Transmembrane</keyword>
<comment type="caution">
    <text evidence="4">The sequence shown here is derived from an EMBL/GenBank/DDBJ whole genome shotgun (WGS) entry which is preliminary data.</text>
</comment>
<protein>
    <submittedName>
        <fullName evidence="4">Membrane protein</fullName>
    </submittedName>
</protein>
<dbReference type="AlphaFoldDB" id="A0A938XWR5"/>
<organism evidence="4 5">
    <name type="scientific">Brevibacillus fulvus</name>
    <dbReference type="NCBI Taxonomy" id="1125967"/>
    <lineage>
        <taxon>Bacteria</taxon>
        <taxon>Bacillati</taxon>
        <taxon>Bacillota</taxon>
        <taxon>Bacilli</taxon>
        <taxon>Bacillales</taxon>
        <taxon>Paenibacillaceae</taxon>
        <taxon>Brevibacillus</taxon>
    </lineage>
</organism>
<feature type="signal peptide" evidence="2">
    <location>
        <begin position="1"/>
        <end position="22"/>
    </location>
</feature>
<keyword evidence="5" id="KW-1185">Reference proteome</keyword>
<feature type="chain" id="PRO_5037780830" evidence="2">
    <location>
        <begin position="23"/>
        <end position="383"/>
    </location>
</feature>
<dbReference type="PANTHER" id="PTHR39198:SF1">
    <property type="entry name" value="ALPHA-GALACTOSIDASE NEW3 DOMAIN-CONTAINING PROTEIN"/>
    <property type="match status" value="1"/>
</dbReference>
<keyword evidence="1" id="KW-1133">Transmembrane helix</keyword>
<evidence type="ECO:0000313" key="5">
    <source>
        <dbReference type="Proteomes" id="UP000717624"/>
    </source>
</evidence>
<dbReference type="PANTHER" id="PTHR39198">
    <property type="entry name" value="HYPOTHETICAL MEMBRANE PROTEIN, CONSERVED"/>
    <property type="match status" value="1"/>
</dbReference>
<feature type="domain" description="Alpha-galactosidase NEW3" evidence="3">
    <location>
        <begin position="263"/>
        <end position="338"/>
    </location>
</feature>
<dbReference type="Gene3D" id="2.60.40.10">
    <property type="entry name" value="Immunoglobulins"/>
    <property type="match status" value="3"/>
</dbReference>
<gene>
    <name evidence="4" type="ORF">JOD01_003258</name>
</gene>
<dbReference type="Proteomes" id="UP000717624">
    <property type="component" value="Unassembled WGS sequence"/>
</dbReference>
<name>A0A938XWR5_9BACL</name>
<dbReference type="RefSeq" id="WP_204519306.1">
    <property type="nucleotide sequence ID" value="NZ_BAABIN010000037.1"/>
</dbReference>
<evidence type="ECO:0000259" key="3">
    <source>
        <dbReference type="Pfam" id="PF10633"/>
    </source>
</evidence>
<accession>A0A938XWR5</accession>